<sequence length="288" mass="33316">MSPAFSEESRANVEATREFWTHDVERRLAELQEILDSEPPHIRRRRRNQLLPVSRLPPEILTEVFSYLARSASPAHPWALSPLTLNRSWIAVTYVCGHWRETALRSRGLWTDITSQYGVPWFMNMIARAKNMQLSVTIPSWPADRLDEDCIKALLIKHLPRTRELSLMSATHSPRQIPFYYRLIGQHAPSLRRLQFSTEKIFWYPTAPAFLTNITTLEIDQSGPVLVDPAVNLQWLVNDADWRLSDADVIPVLQNMGNLQHLVLREVFIDRRSSDVPAQEVILPLLER</sequence>
<dbReference type="Proteomes" id="UP000814033">
    <property type="component" value="Unassembled WGS sequence"/>
</dbReference>
<proteinExistence type="predicted"/>
<keyword evidence="2" id="KW-1185">Reference proteome</keyword>
<name>A0ACB8R8M9_9AGAM</name>
<comment type="caution">
    <text evidence="1">The sequence shown here is derived from an EMBL/GenBank/DDBJ whole genome shotgun (WGS) entry which is preliminary data.</text>
</comment>
<evidence type="ECO:0000313" key="1">
    <source>
        <dbReference type="EMBL" id="KAI0040247.1"/>
    </source>
</evidence>
<feature type="non-terminal residue" evidence="1">
    <location>
        <position position="288"/>
    </location>
</feature>
<dbReference type="EMBL" id="MU276213">
    <property type="protein sequence ID" value="KAI0040247.1"/>
    <property type="molecule type" value="Genomic_DNA"/>
</dbReference>
<reference evidence="1" key="1">
    <citation type="submission" date="2021-02" db="EMBL/GenBank/DDBJ databases">
        <authorList>
            <consortium name="DOE Joint Genome Institute"/>
            <person name="Ahrendt S."/>
            <person name="Looney B.P."/>
            <person name="Miyauchi S."/>
            <person name="Morin E."/>
            <person name="Drula E."/>
            <person name="Courty P.E."/>
            <person name="Chicoki N."/>
            <person name="Fauchery L."/>
            <person name="Kohler A."/>
            <person name="Kuo A."/>
            <person name="Labutti K."/>
            <person name="Pangilinan J."/>
            <person name="Lipzen A."/>
            <person name="Riley R."/>
            <person name="Andreopoulos W."/>
            <person name="He G."/>
            <person name="Johnson J."/>
            <person name="Barry K.W."/>
            <person name="Grigoriev I.V."/>
            <person name="Nagy L."/>
            <person name="Hibbett D."/>
            <person name="Henrissat B."/>
            <person name="Matheny P.B."/>
            <person name="Labbe J."/>
            <person name="Martin F."/>
        </authorList>
    </citation>
    <scope>NUCLEOTIDE SEQUENCE</scope>
    <source>
        <strain evidence="1">FP105234-sp</strain>
    </source>
</reference>
<gene>
    <name evidence="1" type="ORF">FA95DRAFT_1650377</name>
</gene>
<accession>A0ACB8R8M9</accession>
<organism evidence="1 2">
    <name type="scientific">Auriscalpium vulgare</name>
    <dbReference type="NCBI Taxonomy" id="40419"/>
    <lineage>
        <taxon>Eukaryota</taxon>
        <taxon>Fungi</taxon>
        <taxon>Dikarya</taxon>
        <taxon>Basidiomycota</taxon>
        <taxon>Agaricomycotina</taxon>
        <taxon>Agaricomycetes</taxon>
        <taxon>Russulales</taxon>
        <taxon>Auriscalpiaceae</taxon>
        <taxon>Auriscalpium</taxon>
    </lineage>
</organism>
<reference evidence="1" key="2">
    <citation type="journal article" date="2022" name="New Phytol.">
        <title>Evolutionary transition to the ectomycorrhizal habit in the genomes of a hyperdiverse lineage of mushroom-forming fungi.</title>
        <authorList>
            <person name="Looney B."/>
            <person name="Miyauchi S."/>
            <person name="Morin E."/>
            <person name="Drula E."/>
            <person name="Courty P.E."/>
            <person name="Kohler A."/>
            <person name="Kuo A."/>
            <person name="LaButti K."/>
            <person name="Pangilinan J."/>
            <person name="Lipzen A."/>
            <person name="Riley R."/>
            <person name="Andreopoulos W."/>
            <person name="He G."/>
            <person name="Johnson J."/>
            <person name="Nolan M."/>
            <person name="Tritt A."/>
            <person name="Barry K.W."/>
            <person name="Grigoriev I.V."/>
            <person name="Nagy L.G."/>
            <person name="Hibbett D."/>
            <person name="Henrissat B."/>
            <person name="Matheny P.B."/>
            <person name="Labbe J."/>
            <person name="Martin F.M."/>
        </authorList>
    </citation>
    <scope>NUCLEOTIDE SEQUENCE</scope>
    <source>
        <strain evidence="1">FP105234-sp</strain>
    </source>
</reference>
<protein>
    <submittedName>
        <fullName evidence="1">Uncharacterized protein</fullName>
    </submittedName>
</protein>
<evidence type="ECO:0000313" key="2">
    <source>
        <dbReference type="Proteomes" id="UP000814033"/>
    </source>
</evidence>